<evidence type="ECO:0000313" key="1">
    <source>
        <dbReference type="EMBL" id="KAG9488771.1"/>
    </source>
</evidence>
<dbReference type="EMBL" id="WNTK01000002">
    <property type="protein sequence ID" value="KAG9488771.1"/>
    <property type="molecule type" value="Genomic_DNA"/>
</dbReference>
<name>A0A8J6FJ82_ELECQ</name>
<accession>A0A8J6FJ82</accession>
<reference evidence="1" key="1">
    <citation type="thesis" date="2020" institute="ProQuest LLC" country="789 East Eisenhower Parkway, Ann Arbor, MI, USA">
        <title>Comparative Genomics and Chromosome Evolution.</title>
        <authorList>
            <person name="Mudd A.B."/>
        </authorList>
    </citation>
    <scope>NUCLEOTIDE SEQUENCE</scope>
    <source>
        <strain evidence="1">HN-11 Male</strain>
        <tissue evidence="1">Kidney and liver</tissue>
    </source>
</reference>
<keyword evidence="2" id="KW-1185">Reference proteome</keyword>
<sequence>MPPLPMGCLVWLSCRSRQPRPESRGGSRTNLDRLNLPARYGISVWQSPHPGWASGSLVLDQCVSVLLLQVQFSKGVHTSPSAILMVKGFNASPALRWWAYSKPHADGRLVSTGAGLSF</sequence>
<dbReference type="AlphaFoldDB" id="A0A8J6FJ82"/>
<proteinExistence type="predicted"/>
<comment type="caution">
    <text evidence="1">The sequence shown here is derived from an EMBL/GenBank/DDBJ whole genome shotgun (WGS) entry which is preliminary data.</text>
</comment>
<protein>
    <submittedName>
        <fullName evidence="1">Uncharacterized protein</fullName>
    </submittedName>
</protein>
<organism evidence="1 2">
    <name type="scientific">Eleutherodactylus coqui</name>
    <name type="common">Puerto Rican coqui</name>
    <dbReference type="NCBI Taxonomy" id="57060"/>
    <lineage>
        <taxon>Eukaryota</taxon>
        <taxon>Metazoa</taxon>
        <taxon>Chordata</taxon>
        <taxon>Craniata</taxon>
        <taxon>Vertebrata</taxon>
        <taxon>Euteleostomi</taxon>
        <taxon>Amphibia</taxon>
        <taxon>Batrachia</taxon>
        <taxon>Anura</taxon>
        <taxon>Neobatrachia</taxon>
        <taxon>Hyloidea</taxon>
        <taxon>Eleutherodactylidae</taxon>
        <taxon>Eleutherodactylinae</taxon>
        <taxon>Eleutherodactylus</taxon>
        <taxon>Eleutherodactylus</taxon>
    </lineage>
</organism>
<dbReference type="Proteomes" id="UP000770717">
    <property type="component" value="Unassembled WGS sequence"/>
</dbReference>
<gene>
    <name evidence="1" type="ORF">GDO78_004998</name>
</gene>
<evidence type="ECO:0000313" key="2">
    <source>
        <dbReference type="Proteomes" id="UP000770717"/>
    </source>
</evidence>